<sequence>MTRGSSTASVLPFGDRGLVVEFADELSPEINGCVRALSRRLHDAPGVIEVVPTLRSLLLIIDPLTADRNRLAGTALQLLQNLLPDQDGAGRLIELPVVYGGNAGPDLADVAKMSGLTTREAIELHSRRDYQVLMLGFAPGFPYLGIVAAPLRSPRLSTPRTRVPAGSVGIADALTGVYPLSTPGGWRLIGRTPRVIYDPRQHDPILLRPGDHVRFVPVTSAVFPEIPLGSPDLVEPAGRPAMEVRDAGLYTTVQDLGRTGSRSLGLPSAGAMDPAALQLANLLVGNRPDAAAVECTAPGPVLRALDDVTIAVTGADLSASLDGRELQPWTPIAMRTGQTLSFGAPRRGMWAYVGIAGGIAVAAVLGSTATYVPGGLGGAGGRRLRAGDALGRGEGPRRLAASSSISLEIPVEEAAVRVLPGPQDGWFDSASRERFWQAAFSISVQSDRAGVRLNGPAVPARRVEMLSDGLLPGAVQVPEAGQPIVIMPDGPTTGGYPKPGVVASADLRIVAQARPGTRIRFVPATIEQAVDALRAWEETLRELYSE</sequence>
<keyword evidence="2 7" id="KW-0378">Hydrolase</keyword>
<evidence type="ECO:0000256" key="1">
    <source>
        <dbReference type="ARBA" id="ARBA00022741"/>
    </source>
</evidence>
<dbReference type="Gene3D" id="3.30.1360.40">
    <property type="match status" value="1"/>
</dbReference>
<dbReference type="PANTHER" id="PTHR43309">
    <property type="entry name" value="5-OXOPROLINASE SUBUNIT C"/>
    <property type="match status" value="1"/>
</dbReference>
<proteinExistence type="predicted"/>
<keyword evidence="4" id="KW-1133">Transmembrane helix</keyword>
<dbReference type="InterPro" id="IPR052708">
    <property type="entry name" value="PxpC"/>
</dbReference>
<dbReference type="NCBIfam" id="TIGR00724">
    <property type="entry name" value="urea_amlyse_rel"/>
    <property type="match status" value="1"/>
</dbReference>
<dbReference type="SUPFAM" id="SSF160467">
    <property type="entry name" value="PH0987 N-terminal domain-like"/>
    <property type="match status" value="1"/>
</dbReference>
<evidence type="ECO:0000259" key="6">
    <source>
        <dbReference type="SMART" id="SM00797"/>
    </source>
</evidence>
<keyword evidence="4" id="KW-0812">Transmembrane</keyword>
<evidence type="ECO:0000313" key="7">
    <source>
        <dbReference type="EMBL" id="TMI71294.1"/>
    </source>
</evidence>
<dbReference type="SUPFAM" id="SSF50891">
    <property type="entry name" value="Cyclophilin-like"/>
    <property type="match status" value="2"/>
</dbReference>
<evidence type="ECO:0000259" key="5">
    <source>
        <dbReference type="SMART" id="SM00796"/>
    </source>
</evidence>
<dbReference type="GO" id="GO:0005524">
    <property type="term" value="F:ATP binding"/>
    <property type="evidence" value="ECO:0007669"/>
    <property type="project" value="UniProtKB-KW"/>
</dbReference>
<dbReference type="EMBL" id="VBAP01000116">
    <property type="protein sequence ID" value="TMI71294.1"/>
    <property type="molecule type" value="Genomic_DNA"/>
</dbReference>
<dbReference type="AlphaFoldDB" id="A0A537IJ70"/>
<dbReference type="Gene3D" id="2.40.100.10">
    <property type="entry name" value="Cyclophilin-like"/>
    <property type="match status" value="2"/>
</dbReference>
<keyword evidence="3" id="KW-0067">ATP-binding</keyword>
<dbReference type="Pfam" id="PF02626">
    <property type="entry name" value="CT_A_B"/>
    <property type="match status" value="1"/>
</dbReference>
<feature type="transmembrane region" description="Helical" evidence="4">
    <location>
        <begin position="349"/>
        <end position="372"/>
    </location>
</feature>
<dbReference type="PANTHER" id="PTHR43309:SF3">
    <property type="entry name" value="5-OXOPROLINASE SUBUNIT C"/>
    <property type="match status" value="1"/>
</dbReference>
<dbReference type="InterPro" id="IPR003778">
    <property type="entry name" value="CT_A_B"/>
</dbReference>
<evidence type="ECO:0000256" key="4">
    <source>
        <dbReference type="SAM" id="Phobius"/>
    </source>
</evidence>
<evidence type="ECO:0000256" key="2">
    <source>
        <dbReference type="ARBA" id="ARBA00022801"/>
    </source>
</evidence>
<keyword evidence="4" id="KW-0472">Membrane</keyword>
<comment type="caution">
    <text evidence="7">The sequence shown here is derived from an EMBL/GenBank/DDBJ whole genome shotgun (WGS) entry which is preliminary data.</text>
</comment>
<name>A0A537IJ70_9BACT</name>
<feature type="domain" description="Carboxyltransferase" evidence="5">
    <location>
        <begin position="8"/>
        <end position="207"/>
    </location>
</feature>
<dbReference type="InterPro" id="IPR029000">
    <property type="entry name" value="Cyclophilin-like_dom_sf"/>
</dbReference>
<dbReference type="SMART" id="SM00796">
    <property type="entry name" value="AHS1"/>
    <property type="match status" value="1"/>
</dbReference>
<dbReference type="Pfam" id="PF02682">
    <property type="entry name" value="CT_C_D"/>
    <property type="match status" value="1"/>
</dbReference>
<feature type="domain" description="Carboxyltransferase" evidence="6">
    <location>
        <begin position="263"/>
        <end position="539"/>
    </location>
</feature>
<dbReference type="NCBIfam" id="TIGR00370">
    <property type="entry name" value="5-oxoprolinase subunit PxpB"/>
    <property type="match status" value="1"/>
</dbReference>
<organism evidence="7 8">
    <name type="scientific">Candidatus Segetimicrobium genomatis</name>
    <dbReference type="NCBI Taxonomy" id="2569760"/>
    <lineage>
        <taxon>Bacteria</taxon>
        <taxon>Bacillati</taxon>
        <taxon>Candidatus Sysuimicrobiota</taxon>
        <taxon>Candidatus Sysuimicrobiia</taxon>
        <taxon>Candidatus Sysuimicrobiales</taxon>
        <taxon>Candidatus Segetimicrobiaceae</taxon>
        <taxon>Candidatus Segetimicrobium</taxon>
    </lineage>
</organism>
<dbReference type="SMART" id="SM00797">
    <property type="entry name" value="AHS2"/>
    <property type="match status" value="1"/>
</dbReference>
<dbReference type="InterPro" id="IPR003833">
    <property type="entry name" value="CT_C_D"/>
</dbReference>
<accession>A0A537IJ70</accession>
<dbReference type="EC" id="3.5.2.9" evidence="7"/>
<dbReference type="Proteomes" id="UP000318834">
    <property type="component" value="Unassembled WGS sequence"/>
</dbReference>
<keyword evidence="1" id="KW-0547">Nucleotide-binding</keyword>
<protein>
    <submittedName>
        <fullName evidence="7">5-oxoprolinase subunit PxpB</fullName>
        <ecNumber evidence="7">3.5.2.9</ecNumber>
    </submittedName>
</protein>
<gene>
    <name evidence="7" type="primary">pxpB</name>
    <name evidence="7" type="ORF">E6H05_12750</name>
</gene>
<evidence type="ECO:0000256" key="3">
    <source>
        <dbReference type="ARBA" id="ARBA00022840"/>
    </source>
</evidence>
<reference evidence="7 8" key="1">
    <citation type="journal article" date="2019" name="Nat. Microbiol.">
        <title>Mediterranean grassland soil C-N compound turnover is dependent on rainfall and depth, and is mediated by genomically divergent microorganisms.</title>
        <authorList>
            <person name="Diamond S."/>
            <person name="Andeer P.F."/>
            <person name="Li Z."/>
            <person name="Crits-Christoph A."/>
            <person name="Burstein D."/>
            <person name="Anantharaman K."/>
            <person name="Lane K.R."/>
            <person name="Thomas B.C."/>
            <person name="Pan C."/>
            <person name="Northen T.R."/>
            <person name="Banfield J.F."/>
        </authorList>
    </citation>
    <scope>NUCLEOTIDE SEQUENCE [LARGE SCALE GENOMIC DNA]</scope>
    <source>
        <strain evidence="7">NP_8</strain>
    </source>
</reference>
<dbReference type="GO" id="GO:0017168">
    <property type="term" value="F:5-oxoprolinase (ATP-hydrolyzing) activity"/>
    <property type="evidence" value="ECO:0007669"/>
    <property type="project" value="UniProtKB-EC"/>
</dbReference>
<dbReference type="InterPro" id="IPR010016">
    <property type="entry name" value="PxpB"/>
</dbReference>
<evidence type="ECO:0000313" key="8">
    <source>
        <dbReference type="Proteomes" id="UP000318834"/>
    </source>
</evidence>